<keyword evidence="4" id="KW-0508">mRNA splicing</keyword>
<dbReference type="SMART" id="SM00386">
    <property type="entry name" value="HAT"/>
    <property type="match status" value="8"/>
</dbReference>
<keyword evidence="8" id="KW-1185">Reference proteome</keyword>
<evidence type="ECO:0000256" key="4">
    <source>
        <dbReference type="ARBA" id="ARBA00023187"/>
    </source>
</evidence>
<reference evidence="7 8" key="1">
    <citation type="journal article" date="2018" name="BMC Genomics">
        <title>The genome of Naegleria lovaniensis, the basis for a comparative approach to unravel pathogenicity factors of the human pathogenic amoeba N. fowleri.</title>
        <authorList>
            <person name="Liechti N."/>
            <person name="Schurch N."/>
            <person name="Bruggmann R."/>
            <person name="Wittwer M."/>
        </authorList>
    </citation>
    <scope>NUCLEOTIDE SEQUENCE [LARGE SCALE GENOMIC DNA]</scope>
    <source>
        <strain evidence="7 8">ATCC 30569</strain>
    </source>
</reference>
<evidence type="ECO:0000256" key="3">
    <source>
        <dbReference type="ARBA" id="ARBA00022737"/>
    </source>
</evidence>
<comment type="subcellular location">
    <subcellularLocation>
        <location evidence="1">Nucleus</location>
    </subcellularLocation>
</comment>
<dbReference type="InterPro" id="IPR003107">
    <property type="entry name" value="HAT"/>
</dbReference>
<evidence type="ECO:0000256" key="6">
    <source>
        <dbReference type="SAM" id="MobiDB-lite"/>
    </source>
</evidence>
<evidence type="ECO:0000313" key="7">
    <source>
        <dbReference type="EMBL" id="KAG2377985.1"/>
    </source>
</evidence>
<evidence type="ECO:0000256" key="1">
    <source>
        <dbReference type="ARBA" id="ARBA00004123"/>
    </source>
</evidence>
<protein>
    <recommendedName>
        <fullName evidence="9">Pre-mRNA splicing factor</fullName>
    </recommendedName>
</protein>
<feature type="compositionally biased region" description="Polar residues" evidence="6">
    <location>
        <begin position="375"/>
        <end position="385"/>
    </location>
</feature>
<evidence type="ECO:0000313" key="8">
    <source>
        <dbReference type="Proteomes" id="UP000816034"/>
    </source>
</evidence>
<keyword evidence="5" id="KW-0539">Nucleus</keyword>
<dbReference type="AlphaFoldDB" id="A0AA88GJ29"/>
<proteinExistence type="predicted"/>
<dbReference type="PANTHER" id="PTHR11246">
    <property type="entry name" value="PRE-MRNA SPLICING FACTOR"/>
    <property type="match status" value="1"/>
</dbReference>
<dbReference type="EMBL" id="PYSW02000035">
    <property type="protein sequence ID" value="KAG2377985.1"/>
    <property type="molecule type" value="Genomic_DNA"/>
</dbReference>
<dbReference type="InterPro" id="IPR011990">
    <property type="entry name" value="TPR-like_helical_dom_sf"/>
</dbReference>
<accession>A0AA88GJ29</accession>
<dbReference type="RefSeq" id="XP_044545247.1">
    <property type="nucleotide sequence ID" value="XM_044698702.1"/>
</dbReference>
<dbReference type="InterPro" id="IPR059164">
    <property type="entry name" value="HAT_PRP39_C"/>
</dbReference>
<dbReference type="Pfam" id="PF23241">
    <property type="entry name" value="HAT_PRP39_C"/>
    <property type="match status" value="1"/>
</dbReference>
<feature type="region of interest" description="Disordered" evidence="6">
    <location>
        <begin position="352"/>
        <end position="385"/>
    </location>
</feature>
<evidence type="ECO:0000256" key="5">
    <source>
        <dbReference type="ARBA" id="ARBA00023242"/>
    </source>
</evidence>
<feature type="compositionally biased region" description="Low complexity" evidence="6">
    <location>
        <begin position="134"/>
        <end position="147"/>
    </location>
</feature>
<dbReference type="PANTHER" id="PTHR11246:SF20">
    <property type="entry name" value="TPR-CONTAINING PROTEIN DDB_G0280363"/>
    <property type="match status" value="1"/>
</dbReference>
<keyword evidence="3" id="KW-0677">Repeat</keyword>
<sequence>MPSTLKQPNNVIPTNPETHQRPVEVTAAGSKTFTTLFQPSAAQCGSTVAGSVTVQYQPPVAANNNHIWDQCYLHPVSHQIQSLPLIPSCIKHELGLPLSQKTSSLSMHRIGNSSLFSDETTHYRELDTNNGCKTSSSSSSEPQSFFSSTPTFQSAASSCENYMQFCNGYNLWNEKVNSFCHSYTSGTPNSQNVQALSLPLPSLHPKPQNSVPYMAQPLQLNHSKPLSTDLPNNSNTEYGPQQIGSFFNMEQPSTANQSTQFHPYVSVSRRLKNDAIMDSLTKSLQTSLTVSTIPPHTCNDMEGIPPSMTNIAVPSKHVEPCFFHTRASSSDQVDLIAEGNWHDPYDKAMQHPSINVHPNGYSSVPNSPSKHRRMGSNNTSNNPSSLHINLAMVHNTTDVTDSNNGPISPSKKESTEDKVVLKEFQNLLKSYEPLGYDRAKSLTMNYLNDPKCRLANHMHWRVHMELADLAKRENLVEQARLEFCTVNKIQPNASQGWLEYAKLEEESGNNEKCGRLLVEGLDKCKHNESLLIKAIKHFEQNDDLQTARSILGRLKGQKPESCWKILLEGALLESRAGNVNVARKVFKYLMKNVHRHGPIYYEAFKLEEKCEQFDQALNIVEQGLVANPRYGPLWFAALRLYERKFDRSKVEMDSREQCLAEFRQCISRAAKSISKELKWKVYFELAQFEERASHLQLSRKAYSKSAIKALENLRWKVWLAGARTELNAGNIEISRMLLNRALQEVPIKTKAVVLIECARLEEFCNHLDKARDFLNRAKQEAKHEWKVFLESILLEMRAGNIEKATCEALEALQIHRGTGRLWAILIQLHHMKGNIVECSRVFKEALEEVPKSGEVWCEGARIALNPLSPKFSLEKAKRCLDFAIKFTPQYGDSFIEYLRLELLTRGPSIPNSAAAPISTINETQEQIENLCVNADPNYGPLWFHCKSHPLDSTRQVLRKAKEMLMSELAQQKEIYQHAIMNKHAKKTKIHLERESFGELRTFITGLCSLNQMYNNHNLSFEMRKKCIYLNEISV</sequence>
<dbReference type="GeneID" id="68101061"/>
<dbReference type="Proteomes" id="UP000816034">
    <property type="component" value="Unassembled WGS sequence"/>
</dbReference>
<name>A0AA88GJ29_NAELO</name>
<comment type="caution">
    <text evidence="7">The sequence shown here is derived from an EMBL/GenBank/DDBJ whole genome shotgun (WGS) entry which is preliminary data.</text>
</comment>
<evidence type="ECO:0008006" key="9">
    <source>
        <dbReference type="Google" id="ProtNLM"/>
    </source>
</evidence>
<dbReference type="Gene3D" id="1.25.40.10">
    <property type="entry name" value="Tetratricopeptide repeat domain"/>
    <property type="match status" value="2"/>
</dbReference>
<dbReference type="InterPro" id="IPR045075">
    <property type="entry name" value="Syf1-like"/>
</dbReference>
<dbReference type="GO" id="GO:0000398">
    <property type="term" value="P:mRNA splicing, via spliceosome"/>
    <property type="evidence" value="ECO:0007669"/>
    <property type="project" value="InterPro"/>
</dbReference>
<organism evidence="7 8">
    <name type="scientific">Naegleria lovaniensis</name>
    <name type="common">Amoeba</name>
    <dbReference type="NCBI Taxonomy" id="51637"/>
    <lineage>
        <taxon>Eukaryota</taxon>
        <taxon>Discoba</taxon>
        <taxon>Heterolobosea</taxon>
        <taxon>Tetramitia</taxon>
        <taxon>Eutetramitia</taxon>
        <taxon>Vahlkampfiidae</taxon>
        <taxon>Naegleria</taxon>
    </lineage>
</organism>
<keyword evidence="2" id="KW-0507">mRNA processing</keyword>
<dbReference type="SUPFAM" id="SSF48452">
    <property type="entry name" value="TPR-like"/>
    <property type="match status" value="3"/>
</dbReference>
<gene>
    <name evidence="7" type="ORF">C9374_008607</name>
</gene>
<evidence type="ECO:0000256" key="2">
    <source>
        <dbReference type="ARBA" id="ARBA00022664"/>
    </source>
</evidence>
<feature type="region of interest" description="Disordered" evidence="6">
    <location>
        <begin position="128"/>
        <end position="147"/>
    </location>
</feature>